<proteinExistence type="predicted"/>
<accession>A0A444UX39</accession>
<dbReference type="AlphaFoldDB" id="A0A444UX39"/>
<dbReference type="InterPro" id="IPR041425">
    <property type="entry name" value="C3/4/5_MG1"/>
</dbReference>
<keyword evidence="3" id="KW-1185">Reference proteome</keyword>
<evidence type="ECO:0000313" key="3">
    <source>
        <dbReference type="Proteomes" id="UP000289886"/>
    </source>
</evidence>
<feature type="domain" description="Complement C3/4/5 macroglobulin" evidence="1">
    <location>
        <begin position="1"/>
        <end position="96"/>
    </location>
</feature>
<dbReference type="Pfam" id="PF17790">
    <property type="entry name" value="MG1"/>
    <property type="match status" value="1"/>
</dbReference>
<evidence type="ECO:0000259" key="1">
    <source>
        <dbReference type="Pfam" id="PF17790"/>
    </source>
</evidence>
<reference evidence="2 3" key="1">
    <citation type="submission" date="2019-01" db="EMBL/GenBank/DDBJ databases">
        <title>Draft Genome and Complete Hox-Cluster Characterization of the Sterlet Sturgeon (Acipenser ruthenus).</title>
        <authorList>
            <person name="Wei Q."/>
        </authorList>
    </citation>
    <scope>NUCLEOTIDE SEQUENCE [LARGE SCALE GENOMIC DNA]</scope>
    <source>
        <strain evidence="2">WHYD16114868_AA</strain>
        <tissue evidence="2">Blood</tissue>
    </source>
</reference>
<dbReference type="EMBL" id="SCEB01005698">
    <property type="protein sequence ID" value="RXM92756.1"/>
    <property type="molecule type" value="Genomic_DNA"/>
</dbReference>
<sequence length="120" mass="13677">MLTPNILRVGTKENVLLESHDFSGDTEAHIVVLNFPKKSHELYRGTVTLNSNNNFQALKTIEISANQLQANPREKQYVYLQAISPHFLLEHVVMVSFHSGYIFTQTDKPIYNPSETGKDF</sequence>
<protein>
    <submittedName>
        <fullName evidence="2">Complement C3</fullName>
    </submittedName>
</protein>
<organism evidence="2 3">
    <name type="scientific">Acipenser ruthenus</name>
    <name type="common">Sterlet sturgeon</name>
    <dbReference type="NCBI Taxonomy" id="7906"/>
    <lineage>
        <taxon>Eukaryota</taxon>
        <taxon>Metazoa</taxon>
        <taxon>Chordata</taxon>
        <taxon>Craniata</taxon>
        <taxon>Vertebrata</taxon>
        <taxon>Euteleostomi</taxon>
        <taxon>Actinopterygii</taxon>
        <taxon>Chondrostei</taxon>
        <taxon>Acipenseriformes</taxon>
        <taxon>Acipenseridae</taxon>
        <taxon>Acipenser</taxon>
    </lineage>
</organism>
<evidence type="ECO:0000313" key="2">
    <source>
        <dbReference type="EMBL" id="RXM92756.1"/>
    </source>
</evidence>
<name>A0A444UX39_ACIRT</name>
<gene>
    <name evidence="2" type="ORF">EOD39_19792</name>
</gene>
<dbReference type="Proteomes" id="UP000289886">
    <property type="component" value="Unassembled WGS sequence"/>
</dbReference>
<comment type="caution">
    <text evidence="2">The sequence shown here is derived from an EMBL/GenBank/DDBJ whole genome shotgun (WGS) entry which is preliminary data.</text>
</comment>
<dbReference type="Gene3D" id="2.60.40.1930">
    <property type="match status" value="2"/>
</dbReference>